<name>A0ABR0KGZ7_9EURO</name>
<dbReference type="PANTHER" id="PTHR31902:SF7">
    <property type="entry name" value="ALTERED INHERITANCE OF MITOCHONDRIA PROTEIN 32"/>
    <property type="match status" value="1"/>
</dbReference>
<protein>
    <recommendedName>
        <fullName evidence="2">Altered inheritance of mitochondria protein 32</fullName>
    </recommendedName>
</protein>
<keyword evidence="5" id="KW-1185">Reference proteome</keyword>
<evidence type="ECO:0000313" key="4">
    <source>
        <dbReference type="EMBL" id="KAK5096211.1"/>
    </source>
</evidence>
<evidence type="ECO:0000256" key="3">
    <source>
        <dbReference type="SAM" id="MobiDB-lite"/>
    </source>
</evidence>
<dbReference type="Pfam" id="PF06999">
    <property type="entry name" value="Suc_Fer-like"/>
    <property type="match status" value="1"/>
</dbReference>
<gene>
    <name evidence="4" type="primary">AIM32</name>
    <name evidence="4" type="ORF">LTR24_002616</name>
</gene>
<dbReference type="Proteomes" id="UP001345013">
    <property type="component" value="Unassembled WGS sequence"/>
</dbReference>
<accession>A0ABR0KGZ7</accession>
<sequence length="350" mass="38149">MPSDLDIDRSKNLDGTMAAYSDQIIISTGQADWKSKIEDEKDTAPWGSVVAEVKTMLGPKGRYHDPYRNTIVSTSSFEGPLRSSNGSSQALLFPSFSVVDDIGPSESSIARFLESFIVSKPVSATDTASQTASRTANTSDNSSPHKLDTVRPISAPTILICSHNSRDSRCGILGPLLHAEFAQYINKRHTLRNRVTSDIVSPPAENGQGSKSFASHPVFRADAVDPKHEGEQPINVGMISHIGGHKWAGNVIVYIPPNYEINPVERAHRGAKPKDETTHGYAEPVVHEDEVLSARNSLPNLSPLAGKGIWYGRVEPKHVEGIVEQTIGHGQILRDLFRGGIHRNGNQIRL</sequence>
<dbReference type="EMBL" id="JAVRRG010000023">
    <property type="protein sequence ID" value="KAK5096211.1"/>
    <property type="molecule type" value="Genomic_DNA"/>
</dbReference>
<evidence type="ECO:0000256" key="2">
    <source>
        <dbReference type="ARBA" id="ARBA00040895"/>
    </source>
</evidence>
<dbReference type="PANTHER" id="PTHR31902">
    <property type="entry name" value="ACTIN PATCHES DISTAL PROTEIN 1"/>
    <property type="match status" value="1"/>
</dbReference>
<comment type="caution">
    <text evidence="4">The sequence shown here is derived from an EMBL/GenBank/DDBJ whole genome shotgun (WGS) entry which is preliminary data.</text>
</comment>
<dbReference type="CDD" id="cd03062">
    <property type="entry name" value="TRX_Fd_Sucrase"/>
    <property type="match status" value="1"/>
</dbReference>
<evidence type="ECO:0000256" key="1">
    <source>
        <dbReference type="ARBA" id="ARBA00038208"/>
    </source>
</evidence>
<dbReference type="InterPro" id="IPR009737">
    <property type="entry name" value="Aim32/Apd1-like"/>
</dbReference>
<organism evidence="4 5">
    <name type="scientific">Lithohypha guttulata</name>
    <dbReference type="NCBI Taxonomy" id="1690604"/>
    <lineage>
        <taxon>Eukaryota</taxon>
        <taxon>Fungi</taxon>
        <taxon>Dikarya</taxon>
        <taxon>Ascomycota</taxon>
        <taxon>Pezizomycotina</taxon>
        <taxon>Eurotiomycetes</taxon>
        <taxon>Chaetothyriomycetidae</taxon>
        <taxon>Chaetothyriales</taxon>
        <taxon>Trichomeriaceae</taxon>
        <taxon>Lithohypha</taxon>
    </lineage>
</organism>
<dbReference type="Gene3D" id="3.40.30.10">
    <property type="entry name" value="Glutaredoxin"/>
    <property type="match status" value="1"/>
</dbReference>
<proteinExistence type="inferred from homology"/>
<evidence type="ECO:0000313" key="5">
    <source>
        <dbReference type="Proteomes" id="UP001345013"/>
    </source>
</evidence>
<feature type="compositionally biased region" description="Polar residues" evidence="3">
    <location>
        <begin position="124"/>
        <end position="142"/>
    </location>
</feature>
<feature type="region of interest" description="Disordered" evidence="3">
    <location>
        <begin position="124"/>
        <end position="149"/>
    </location>
</feature>
<reference evidence="4 5" key="1">
    <citation type="submission" date="2023-08" db="EMBL/GenBank/DDBJ databases">
        <title>Black Yeasts Isolated from many extreme environments.</title>
        <authorList>
            <person name="Coleine C."/>
            <person name="Stajich J.E."/>
            <person name="Selbmann L."/>
        </authorList>
    </citation>
    <scope>NUCLEOTIDE SEQUENCE [LARGE SCALE GENOMIC DNA]</scope>
    <source>
        <strain evidence="4 5">CCFEE 5885</strain>
    </source>
</reference>
<comment type="similarity">
    <text evidence="1">Belongs to the AIM32 family.</text>
</comment>